<evidence type="ECO:0000256" key="1">
    <source>
        <dbReference type="ARBA" id="ARBA00004141"/>
    </source>
</evidence>
<evidence type="ECO:0000259" key="6">
    <source>
        <dbReference type="Pfam" id="PF13515"/>
    </source>
</evidence>
<accession>A0ABS2E9R6</accession>
<evidence type="ECO:0000313" key="7">
    <source>
        <dbReference type="EMBL" id="MBM6738378.1"/>
    </source>
</evidence>
<evidence type="ECO:0000256" key="2">
    <source>
        <dbReference type="ARBA" id="ARBA00022692"/>
    </source>
</evidence>
<dbReference type="InterPro" id="IPR049453">
    <property type="entry name" value="Memb_transporter_dom"/>
</dbReference>
<feature type="transmembrane region" description="Helical" evidence="5">
    <location>
        <begin position="89"/>
        <end position="107"/>
    </location>
</feature>
<name>A0ABS2E9R6_9FIRM</name>
<sequence length="661" mass="75849">MLRERLEGQARLVWKSFLNALPVICFYLFLFCTVLLLFGTQYIMVVSLVTVLFQTNYRKRRSWVSLARAAASQLGLSLLAWIATWSFPLSAGLNLIVPFALVFLKATRFNRMGYFSGLMTFTFLQLLPVDLAGFFVQTEAMLYSLACFFLLVKLYQCRYPQEKSYRREQEGLSVLADCLRRQLRGEEKSPESLGDLYELQQLQYQETYAKRGGREVATREGKISYMFALLFQRASYFVGSRYAPAMLEQKGAAELVEKTAVYLERAASTAFWEKTARTALEEAGEALLLEAGAGGDEIQISVQNFLQPFLIILRKFDEGEREEAGASWPMPRHQRPLGKLLYQMRPDGFEMRFALRMSAVLTLSFLFVHISGADHAYWLPLNAFLLLRPMYEDSRYRMLTRFLGTAGGCVIMSLLFPVMPGMAGHFVLAALMVICMYTATPGTCVHAVCVTCFALSMVTLAMGEETAVELRMIYVMGAVALVLVINRFFFPTSMGQQFRYNLTVVFHMHHMYLRMLERALERPTDYGTICDAQVEYHLVHGQMMEYLDKRRGQPWETYRELLKISWEMVAEMEQILLFVNSGHLSEGEDEEMENYISHAQYVLAQIQRLLGLRGEKTLPEVRRVSYSRADAGQQELSYFLTAYSSHVSRMYRLALEHRSDI</sequence>
<organism evidence="7 8">
    <name type="scientific">Faecalicatena fissicatena</name>
    <dbReference type="NCBI Taxonomy" id="290055"/>
    <lineage>
        <taxon>Bacteria</taxon>
        <taxon>Bacillati</taxon>
        <taxon>Bacillota</taxon>
        <taxon>Clostridia</taxon>
        <taxon>Lachnospirales</taxon>
        <taxon>Lachnospiraceae</taxon>
        <taxon>Faecalicatena</taxon>
    </lineage>
</organism>
<dbReference type="RefSeq" id="WP_138304587.1">
    <property type="nucleotide sequence ID" value="NZ_JACLYY010000008.1"/>
</dbReference>
<feature type="domain" description="Integral membrane bound transporter" evidence="6">
    <location>
        <begin position="364"/>
        <end position="485"/>
    </location>
</feature>
<feature type="transmembrane region" description="Helical" evidence="5">
    <location>
        <begin position="20"/>
        <end position="53"/>
    </location>
</feature>
<evidence type="ECO:0000313" key="8">
    <source>
        <dbReference type="Proteomes" id="UP000716906"/>
    </source>
</evidence>
<feature type="transmembrane region" description="Helical" evidence="5">
    <location>
        <begin position="426"/>
        <end position="459"/>
    </location>
</feature>
<dbReference type="EMBL" id="JACLYY010000008">
    <property type="protein sequence ID" value="MBM6738378.1"/>
    <property type="molecule type" value="Genomic_DNA"/>
</dbReference>
<feature type="transmembrane region" description="Helical" evidence="5">
    <location>
        <begin position="398"/>
        <end position="419"/>
    </location>
</feature>
<dbReference type="Proteomes" id="UP000716906">
    <property type="component" value="Unassembled WGS sequence"/>
</dbReference>
<reference evidence="7 8" key="1">
    <citation type="journal article" date="2021" name="Sci. Rep.">
        <title>The distribution of antibiotic resistance genes in chicken gut microbiota commensals.</title>
        <authorList>
            <person name="Juricova H."/>
            <person name="Matiasovicova J."/>
            <person name="Kubasova T."/>
            <person name="Cejkova D."/>
            <person name="Rychlik I."/>
        </authorList>
    </citation>
    <scope>NUCLEOTIDE SEQUENCE [LARGE SCALE GENOMIC DNA]</scope>
    <source>
        <strain evidence="7 8">An773</strain>
    </source>
</reference>
<dbReference type="Pfam" id="PF13515">
    <property type="entry name" value="FUSC_2"/>
    <property type="match status" value="1"/>
</dbReference>
<proteinExistence type="predicted"/>
<evidence type="ECO:0000256" key="4">
    <source>
        <dbReference type="ARBA" id="ARBA00023136"/>
    </source>
</evidence>
<comment type="caution">
    <text evidence="7">The sequence shown here is derived from an EMBL/GenBank/DDBJ whole genome shotgun (WGS) entry which is preliminary data.</text>
</comment>
<feature type="transmembrane region" description="Helical" evidence="5">
    <location>
        <begin position="114"/>
        <end position="134"/>
    </location>
</feature>
<protein>
    <submittedName>
        <fullName evidence="7">FUSC family protein</fullName>
    </submittedName>
</protein>
<feature type="transmembrane region" description="Helical" evidence="5">
    <location>
        <begin position="353"/>
        <end position="378"/>
    </location>
</feature>
<comment type="subcellular location">
    <subcellularLocation>
        <location evidence="1">Membrane</location>
        <topology evidence="1">Multi-pass membrane protein</topology>
    </subcellularLocation>
</comment>
<keyword evidence="8" id="KW-1185">Reference proteome</keyword>
<gene>
    <name evidence="7" type="ORF">H7U36_09760</name>
</gene>
<evidence type="ECO:0000256" key="5">
    <source>
        <dbReference type="SAM" id="Phobius"/>
    </source>
</evidence>
<evidence type="ECO:0000256" key="3">
    <source>
        <dbReference type="ARBA" id="ARBA00022989"/>
    </source>
</evidence>
<keyword evidence="4 5" id="KW-0472">Membrane</keyword>
<keyword evidence="3 5" id="KW-1133">Transmembrane helix</keyword>
<feature type="transmembrane region" description="Helical" evidence="5">
    <location>
        <begin position="471"/>
        <end position="490"/>
    </location>
</feature>
<keyword evidence="2 5" id="KW-0812">Transmembrane</keyword>